<keyword evidence="2" id="KW-0805">Transcription regulation</keyword>
<keyword evidence="9" id="KW-1185">Reference proteome</keyword>
<proteinExistence type="predicted"/>
<dbReference type="FunFam" id="1.10.10.60:FF:000314">
    <property type="entry name" value="Small nuclear RNA-activating complex, polypeptide 4"/>
    <property type="match status" value="1"/>
</dbReference>
<dbReference type="GO" id="GO:0019185">
    <property type="term" value="C:snRNA-activating protein complex"/>
    <property type="evidence" value="ECO:0007669"/>
    <property type="project" value="TreeGrafter"/>
</dbReference>
<accession>A0AA97KBQ3</accession>
<feature type="region of interest" description="Disordered" evidence="6">
    <location>
        <begin position="694"/>
        <end position="729"/>
    </location>
</feature>
<evidence type="ECO:0000259" key="8">
    <source>
        <dbReference type="PROSITE" id="PS51294"/>
    </source>
</evidence>
<feature type="compositionally biased region" description="Polar residues" evidence="6">
    <location>
        <begin position="1269"/>
        <end position="1294"/>
    </location>
</feature>
<feature type="domain" description="HTH myb-type" evidence="8">
    <location>
        <begin position="523"/>
        <end position="575"/>
    </location>
</feature>
<feature type="domain" description="Myb-like" evidence="7">
    <location>
        <begin position="471"/>
        <end position="522"/>
    </location>
</feature>
<dbReference type="SUPFAM" id="SSF46689">
    <property type="entry name" value="Homeodomain-like"/>
    <property type="match status" value="3"/>
</dbReference>
<feature type="compositionally biased region" description="Basic and acidic residues" evidence="6">
    <location>
        <begin position="55"/>
        <end position="68"/>
    </location>
</feature>
<feature type="compositionally biased region" description="Basic and acidic residues" evidence="6">
    <location>
        <begin position="1145"/>
        <end position="1154"/>
    </location>
</feature>
<feature type="compositionally biased region" description="Low complexity" evidence="6">
    <location>
        <begin position="69"/>
        <end position="86"/>
    </location>
</feature>
<feature type="domain" description="HTH myb-type" evidence="8">
    <location>
        <begin position="578"/>
        <end position="633"/>
    </location>
</feature>
<sequence>MAAGRYCLRAAIATPEQEPSPAARGAWEAPLRVSRRRRLTLPRHRPAPKPGPEGGGEREAQRGPRDTPRAALRGAPPPGADAAATPWLVGPSWGGAITCPQAPPLPDGREGSSDAAGARSDAASGPGDMAAAARGLERSAAGGPGESPSLVAPKGLARRGALLRGRRLRPPVALRAGRRGPEASPGARPPASPKGPRRPGLQAGAGEGLARRSGGAFEGPLWGRLRAPAGGACALWSEVGQVGRKGSTDEDSEREIDIINLPETPETCLQMNLVYQEVIEEKIKEVNILLAQNKEQQEKLTWELAGPRASKSSDGKAMPANVFLGHFMKPYFRDKTSGIGPPANIDAQEKSMQGIKSFEDLIIVKWKSREKLLLRQSVASDRLQHLLQPKLLKLEYLTDKQEKSRDGMERQILAKQIQEVECEVDDIKMLPEEVLLGNRLDKHDWDKIANINFEGTRSAKELKKYWQNSEHPSINKKEWSEEEIEKLKEIAARYKCLSWETIAQELGTQRSAFQCLQKFQAYSKDFKRSEWTPEEDQMLLQLVQEIRVGSHIPYRKIAYYMEGRDPAQLIYRWTKRVDPDLRHGSWAPEEDALLLKAVAKYGERDWYKIRTEVPGRNDIQCRERYLNALHHNIKKGRWSEEEEKKLVELTEKYGVGHWAKIALELPHRSGPQCLSKWKVLVGYQRNKKRKLKQRVDLNLSESSSEDSDLELEEGSSEEEEEEEEVFENPRAETCVVPSIDLWIPTRKNPARVPGELPSAPLLSKGFDVNRRRKPVPGALLVEEDQAADGLQSRMPPPVHVQAKEEFAVEDTGISRNKKDSWRVSLAYVKCVLRRNSYELQRRSREISRKKRFALTSQRRLGKDLVPAAREASRGQAQRDGMWKTTLTRRLMMAVTPWAGSMVQTWALRVKREASHKSKAEYIFKHLQTASLTSTPLFSLFIQLLHIDIDGCMTVIQKRKSRQLEHLKALVGGTGKTHQASPARDPTAQSRLQVGTSKKLIPLKAKESHLPAHPQLAFSPPCPAPKPKTVSQLLREKRLQEWKAKRALPKGVILAPPLLLPSSVMIHPPGVPLIQTGRGGPPAAGLPGPTNGPPLPIFSPTRASTLPRPSVGSNLALLQETMGNRKGSQETATENEEEVVPAGSKVEGDGKEGGLQKECQGVPATASYVPLLPKQSHLLLQGLAAKPHIPVTSLSSTSAEPGAKKTPLLAPAACALGPVGSRQNPLRSAPPLTALLSGSGEEVAKQTLPITLLFTARGLLPMTVVSIPSQGKQPSAMSSLGASPGLSQVAGTSPASPVPVAAGSCEPGQQLQGVSSSSLQKEGTPDLGLSSVPLAPAALADLQSSLPLACPLISPSPSTSLGSGQLRVQSRACLKPGSQNHVWRNCQRATIPEGSNDPPENVCPTPSPLREEKVTPDYSLLSLEDVGAVKEWANGGSVARAPLLEANLPYLPPFLCSLKTLSTLLLSKETLERTAMHLVAPEGQQEDSQKLDLNALREMVRHRLKDNPAYRLLKARFLAAFTFPAALAALSPSRGTTTLSGERWWESSHKGDTSLSSEEEEEEEEEDHKKAARESSGVAERCEEPDTDQFGAPGVRRSTRLRRRRRHL</sequence>
<dbReference type="CTD" id="6621"/>
<dbReference type="Proteomes" id="UP001190640">
    <property type="component" value="Chromosome 14"/>
</dbReference>
<feature type="domain" description="Myb-like" evidence="7">
    <location>
        <begin position="578"/>
        <end position="629"/>
    </location>
</feature>
<dbReference type="PANTHER" id="PTHR46621:SF1">
    <property type="entry name" value="SNRNA-ACTIVATING PROTEIN COMPLEX SUBUNIT 4"/>
    <property type="match status" value="1"/>
</dbReference>
<dbReference type="PROSITE" id="PS51294">
    <property type="entry name" value="HTH_MYB"/>
    <property type="match status" value="3"/>
</dbReference>
<feature type="compositionally biased region" description="Low complexity" evidence="6">
    <location>
        <begin position="113"/>
        <end position="141"/>
    </location>
</feature>
<evidence type="ECO:0000256" key="3">
    <source>
        <dbReference type="ARBA" id="ARBA00023125"/>
    </source>
</evidence>
<dbReference type="InterPro" id="IPR001005">
    <property type="entry name" value="SANT/Myb"/>
</dbReference>
<feature type="compositionally biased region" description="Low complexity" evidence="6">
    <location>
        <begin position="152"/>
        <end position="163"/>
    </location>
</feature>
<feature type="compositionally biased region" description="Basic residues" evidence="6">
    <location>
        <begin position="1596"/>
        <end position="1607"/>
    </location>
</feature>
<dbReference type="GO" id="GO:0042796">
    <property type="term" value="P:snRNA transcription by RNA polymerase III"/>
    <property type="evidence" value="ECO:0007669"/>
    <property type="project" value="TreeGrafter"/>
</dbReference>
<reference evidence="10" key="1">
    <citation type="submission" date="2025-08" db="UniProtKB">
        <authorList>
            <consortium name="RefSeq"/>
        </authorList>
    </citation>
    <scope>IDENTIFICATION</scope>
    <source>
        <tissue evidence="10">Blood</tissue>
    </source>
</reference>
<feature type="region of interest" description="Disordered" evidence="6">
    <location>
        <begin position="972"/>
        <end position="991"/>
    </location>
</feature>
<feature type="domain" description="Myb-like" evidence="7">
    <location>
        <begin position="630"/>
        <end position="681"/>
    </location>
</feature>
<gene>
    <name evidence="10" type="primary">SNAPC4</name>
</gene>
<dbReference type="InterPro" id="IPR017930">
    <property type="entry name" value="Myb_dom"/>
</dbReference>
<keyword evidence="5" id="KW-0539">Nucleus</keyword>
<feature type="compositionally biased region" description="Acidic residues" evidence="6">
    <location>
        <begin position="703"/>
        <end position="726"/>
    </location>
</feature>
<dbReference type="GO" id="GO:0042795">
    <property type="term" value="P:snRNA transcription by RNA polymerase II"/>
    <property type="evidence" value="ECO:0007669"/>
    <property type="project" value="TreeGrafter"/>
</dbReference>
<dbReference type="Pfam" id="PF13921">
    <property type="entry name" value="Myb_DNA-bind_6"/>
    <property type="match status" value="2"/>
</dbReference>
<feature type="region of interest" description="Disordered" evidence="6">
    <location>
        <begin position="1122"/>
        <end position="1154"/>
    </location>
</feature>
<dbReference type="PROSITE" id="PS50090">
    <property type="entry name" value="MYB_LIKE"/>
    <property type="match status" value="4"/>
</dbReference>
<dbReference type="GO" id="GO:0000978">
    <property type="term" value="F:RNA polymerase II cis-regulatory region sequence-specific DNA binding"/>
    <property type="evidence" value="ECO:0007669"/>
    <property type="project" value="TreeGrafter"/>
</dbReference>
<dbReference type="FunFam" id="1.10.10.60:FF:000321">
    <property type="entry name" value="Small nuclear RNA-activating complex, polypeptide 4"/>
    <property type="match status" value="1"/>
</dbReference>
<protein>
    <submittedName>
        <fullName evidence="10">snRNA-activating protein complex subunit 4</fullName>
    </submittedName>
</protein>
<feature type="compositionally biased region" description="Basic residues" evidence="6">
    <location>
        <begin position="33"/>
        <end position="47"/>
    </location>
</feature>
<keyword evidence="1" id="KW-0677">Repeat</keyword>
<evidence type="ECO:0000256" key="4">
    <source>
        <dbReference type="ARBA" id="ARBA00023163"/>
    </source>
</evidence>
<evidence type="ECO:0000313" key="10">
    <source>
        <dbReference type="RefSeq" id="XP_054853260.1"/>
    </source>
</evidence>
<feature type="region of interest" description="Disordered" evidence="6">
    <location>
        <begin position="1532"/>
        <end position="1607"/>
    </location>
</feature>
<dbReference type="GO" id="GO:0001006">
    <property type="term" value="F:RNA polymerase III type 3 promoter sequence-specific DNA binding"/>
    <property type="evidence" value="ECO:0007669"/>
    <property type="project" value="TreeGrafter"/>
</dbReference>
<keyword evidence="4" id="KW-0804">Transcription</keyword>
<feature type="domain" description="Myb-like" evidence="7">
    <location>
        <begin position="523"/>
        <end position="577"/>
    </location>
</feature>
<feature type="domain" description="HTH myb-type" evidence="8">
    <location>
        <begin position="634"/>
        <end position="685"/>
    </location>
</feature>
<dbReference type="CDD" id="cd00167">
    <property type="entry name" value="SANT"/>
    <property type="match status" value="3"/>
</dbReference>
<feature type="region of interest" description="Disordered" evidence="6">
    <location>
        <begin position="1269"/>
        <end position="1324"/>
    </location>
</feature>
<evidence type="ECO:0000256" key="2">
    <source>
        <dbReference type="ARBA" id="ARBA00023015"/>
    </source>
</evidence>
<dbReference type="SMART" id="SM00717">
    <property type="entry name" value="SANT"/>
    <property type="match status" value="5"/>
</dbReference>
<name>A0AA97KBQ3_EUBMA</name>
<dbReference type="InterPro" id="IPR051575">
    <property type="entry name" value="Myb-like_DNA-bd"/>
</dbReference>
<feature type="compositionally biased region" description="Acidic residues" evidence="6">
    <location>
        <begin position="1556"/>
        <end position="1565"/>
    </location>
</feature>
<evidence type="ECO:0000256" key="5">
    <source>
        <dbReference type="ARBA" id="ARBA00023242"/>
    </source>
</evidence>
<dbReference type="GeneID" id="129341929"/>
<dbReference type="RefSeq" id="XP_054853260.1">
    <property type="nucleotide sequence ID" value="XM_054997285.1"/>
</dbReference>
<evidence type="ECO:0000259" key="7">
    <source>
        <dbReference type="PROSITE" id="PS50090"/>
    </source>
</evidence>
<feature type="region of interest" description="Disordered" evidence="6">
    <location>
        <begin position="13"/>
        <end position="212"/>
    </location>
</feature>
<dbReference type="KEGG" id="emc:129341929"/>
<feature type="compositionally biased region" description="Low complexity" evidence="6">
    <location>
        <begin position="1307"/>
        <end position="1319"/>
    </location>
</feature>
<feature type="compositionally biased region" description="Basic and acidic residues" evidence="6">
    <location>
        <begin position="1542"/>
        <end position="1551"/>
    </location>
</feature>
<dbReference type="InterPro" id="IPR009057">
    <property type="entry name" value="Homeodomain-like_sf"/>
</dbReference>
<evidence type="ECO:0000256" key="1">
    <source>
        <dbReference type="ARBA" id="ARBA00022737"/>
    </source>
</evidence>
<dbReference type="Gene3D" id="1.10.10.60">
    <property type="entry name" value="Homeodomain-like"/>
    <property type="match status" value="4"/>
</dbReference>
<dbReference type="PANTHER" id="PTHR46621">
    <property type="entry name" value="SNRNA-ACTIVATING PROTEIN COMPLEX SUBUNIT 4"/>
    <property type="match status" value="1"/>
</dbReference>
<keyword evidence="3" id="KW-0238">DNA-binding</keyword>
<evidence type="ECO:0000313" key="9">
    <source>
        <dbReference type="Proteomes" id="UP001190640"/>
    </source>
</evidence>
<organism evidence="9 10">
    <name type="scientific">Eublepharis macularius</name>
    <name type="common">Leopard gecko</name>
    <name type="synonym">Cyrtodactylus macularius</name>
    <dbReference type="NCBI Taxonomy" id="481883"/>
    <lineage>
        <taxon>Eukaryota</taxon>
        <taxon>Metazoa</taxon>
        <taxon>Chordata</taxon>
        <taxon>Craniata</taxon>
        <taxon>Vertebrata</taxon>
        <taxon>Euteleostomi</taxon>
        <taxon>Lepidosauria</taxon>
        <taxon>Squamata</taxon>
        <taxon>Bifurcata</taxon>
        <taxon>Gekkota</taxon>
        <taxon>Eublepharidae</taxon>
        <taxon>Eublepharinae</taxon>
        <taxon>Eublepharis</taxon>
    </lineage>
</organism>
<evidence type="ECO:0000256" key="6">
    <source>
        <dbReference type="SAM" id="MobiDB-lite"/>
    </source>
</evidence>